<feature type="domain" description="Major facilitator superfamily (MFS) profile" evidence="6">
    <location>
        <begin position="20"/>
        <end position="437"/>
    </location>
</feature>
<evidence type="ECO:0000256" key="2">
    <source>
        <dbReference type="ARBA" id="ARBA00022692"/>
    </source>
</evidence>
<dbReference type="AlphaFoldDB" id="A0A0U3GH74"/>
<name>A0A0U3GH74_9MICC</name>
<dbReference type="PANTHER" id="PTHR23508:SF10">
    <property type="entry name" value="CARBOXYLIC ACID TRANSPORTER PROTEIN HOMOLOG"/>
    <property type="match status" value="1"/>
</dbReference>
<dbReference type="SUPFAM" id="SSF103473">
    <property type="entry name" value="MFS general substrate transporter"/>
    <property type="match status" value="1"/>
</dbReference>
<feature type="transmembrane region" description="Helical" evidence="5">
    <location>
        <begin position="260"/>
        <end position="282"/>
    </location>
</feature>
<evidence type="ECO:0000313" key="7">
    <source>
        <dbReference type="EMBL" id="ALU38723.1"/>
    </source>
</evidence>
<feature type="transmembrane region" description="Helical" evidence="5">
    <location>
        <begin position="88"/>
        <end position="108"/>
    </location>
</feature>
<dbReference type="KEGG" id="kfv:AS188_02005"/>
<reference evidence="8 10" key="2">
    <citation type="submission" date="2019-07" db="EMBL/GenBank/DDBJ databases">
        <title>Whole genome shotgun sequence of Kocuria flava NBRC 107626.</title>
        <authorList>
            <person name="Hosoyama A."/>
            <person name="Uohara A."/>
            <person name="Ohji S."/>
            <person name="Ichikawa N."/>
        </authorList>
    </citation>
    <scope>NUCLEOTIDE SEQUENCE [LARGE SCALE GENOMIC DNA]</scope>
    <source>
        <strain evidence="8 10">NBRC 107626</strain>
    </source>
</reference>
<protein>
    <submittedName>
        <fullName evidence="7">MFS transporter</fullName>
    </submittedName>
</protein>
<proteinExistence type="predicted"/>
<dbReference type="InterPro" id="IPR011701">
    <property type="entry name" value="MFS"/>
</dbReference>
<dbReference type="Gene3D" id="1.20.1250.20">
    <property type="entry name" value="MFS general substrate transporter like domains"/>
    <property type="match status" value="2"/>
</dbReference>
<feature type="transmembrane region" description="Helical" evidence="5">
    <location>
        <begin position="58"/>
        <end position="76"/>
    </location>
</feature>
<dbReference type="PROSITE" id="PS50850">
    <property type="entry name" value="MFS"/>
    <property type="match status" value="1"/>
</dbReference>
<keyword evidence="3 5" id="KW-1133">Transmembrane helix</keyword>
<dbReference type="EMBL" id="CP013254">
    <property type="protein sequence ID" value="ALU38723.1"/>
    <property type="molecule type" value="Genomic_DNA"/>
</dbReference>
<feature type="transmembrane region" description="Helical" evidence="5">
    <location>
        <begin position="147"/>
        <end position="168"/>
    </location>
</feature>
<feature type="transmembrane region" description="Helical" evidence="5">
    <location>
        <begin position="323"/>
        <end position="341"/>
    </location>
</feature>
<evidence type="ECO:0000313" key="10">
    <source>
        <dbReference type="Proteomes" id="UP000321155"/>
    </source>
</evidence>
<evidence type="ECO:0000256" key="4">
    <source>
        <dbReference type="ARBA" id="ARBA00023136"/>
    </source>
</evidence>
<dbReference type="InterPro" id="IPR005829">
    <property type="entry name" value="Sugar_transporter_CS"/>
</dbReference>
<feature type="transmembrane region" description="Helical" evidence="5">
    <location>
        <begin position="411"/>
        <end position="432"/>
    </location>
</feature>
<sequence>MTASPATPAWPVPRTTTNRVLLACWLAILAEGYDVGVLGAVLPALAEYRAWDLTPLELGGLGSYALVGMLVGAMVIGTLSDRVGRRRMMLVSVALFTTMQLGAALAPTPELFGLFRLLGGLGMGGIIPVAAALTIEYSPPRRRSFNYGVMYSGYSLGILVAALVALALLPELGWRWVVGAGALPVLLLPVLALLVPESLEHLVAKGRHEDAARTAGRLGVDPFVPADWTPAPAAGAAARPVGWRQSLAAMFARGWLRPTVFFWISLFCGMVLVYGLNTWLPAIMRAAGYELGPALMFLVVFSLASAIGGVVLGRAADAWGKKLVLVVFYLLGGAGILLLMFPNSLVVNYVFVALAGVGSISTSLVLTGWVAEYYPAHSRTTATGWALSFARVGAISGPLIGGWIGSAQLPFQWNFGVFAAVALVAAGAVALIPRTPRTPAAGGPAAADGQAAATLAR</sequence>
<dbReference type="STRING" id="446860.AS188_02005"/>
<keyword evidence="4 5" id="KW-0472">Membrane</keyword>
<reference evidence="7 9" key="1">
    <citation type="submission" date="2015-11" db="EMBL/GenBank/DDBJ databases">
        <title>Complete Genome Sequence of Kocuria flava strain HO-9041.</title>
        <authorList>
            <person name="Zhou M."/>
            <person name="Dai J."/>
        </authorList>
    </citation>
    <scope>NUCLEOTIDE SEQUENCE [LARGE SCALE GENOMIC DNA]</scope>
    <source>
        <strain evidence="7 9">HO-9041</strain>
    </source>
</reference>
<feature type="transmembrane region" description="Helical" evidence="5">
    <location>
        <begin position="174"/>
        <end position="195"/>
    </location>
</feature>
<keyword evidence="2 5" id="KW-0812">Transmembrane</keyword>
<feature type="transmembrane region" description="Helical" evidence="5">
    <location>
        <begin position="347"/>
        <end position="371"/>
    </location>
</feature>
<dbReference type="Pfam" id="PF07690">
    <property type="entry name" value="MFS_1"/>
    <property type="match status" value="1"/>
</dbReference>
<feature type="transmembrane region" description="Helical" evidence="5">
    <location>
        <begin position="20"/>
        <end position="46"/>
    </location>
</feature>
<dbReference type="Proteomes" id="UP000321155">
    <property type="component" value="Unassembled WGS sequence"/>
</dbReference>
<dbReference type="RefSeq" id="WP_058857437.1">
    <property type="nucleotide sequence ID" value="NZ_BJZR01000180.1"/>
</dbReference>
<comment type="subcellular location">
    <subcellularLocation>
        <location evidence="1">Cell membrane</location>
        <topology evidence="1">Multi-pass membrane protein</topology>
    </subcellularLocation>
</comment>
<evidence type="ECO:0000259" key="6">
    <source>
        <dbReference type="PROSITE" id="PS50850"/>
    </source>
</evidence>
<feature type="transmembrane region" description="Helical" evidence="5">
    <location>
        <begin position="383"/>
        <end position="405"/>
    </location>
</feature>
<gene>
    <name evidence="7" type="ORF">AS188_02005</name>
    <name evidence="8" type="ORF">KFL01_30760</name>
</gene>
<dbReference type="PANTHER" id="PTHR23508">
    <property type="entry name" value="CARBOXYLIC ACID TRANSPORTER PROTEIN HOMOLOG"/>
    <property type="match status" value="1"/>
</dbReference>
<dbReference type="GO" id="GO:0046943">
    <property type="term" value="F:carboxylic acid transmembrane transporter activity"/>
    <property type="evidence" value="ECO:0007669"/>
    <property type="project" value="TreeGrafter"/>
</dbReference>
<feature type="transmembrane region" description="Helical" evidence="5">
    <location>
        <begin position="294"/>
        <end position="316"/>
    </location>
</feature>
<dbReference type="InterPro" id="IPR020846">
    <property type="entry name" value="MFS_dom"/>
</dbReference>
<dbReference type="OrthoDB" id="9787026at2"/>
<dbReference type="PROSITE" id="PS00216">
    <property type="entry name" value="SUGAR_TRANSPORT_1"/>
    <property type="match status" value="1"/>
</dbReference>
<evidence type="ECO:0000256" key="3">
    <source>
        <dbReference type="ARBA" id="ARBA00022989"/>
    </source>
</evidence>
<dbReference type="GO" id="GO:0005886">
    <property type="term" value="C:plasma membrane"/>
    <property type="evidence" value="ECO:0007669"/>
    <property type="project" value="UniProtKB-SubCell"/>
</dbReference>
<feature type="transmembrane region" description="Helical" evidence="5">
    <location>
        <begin position="114"/>
        <end position="135"/>
    </location>
</feature>
<evidence type="ECO:0000256" key="1">
    <source>
        <dbReference type="ARBA" id="ARBA00004651"/>
    </source>
</evidence>
<evidence type="ECO:0000313" key="9">
    <source>
        <dbReference type="Proteomes" id="UP000057181"/>
    </source>
</evidence>
<dbReference type="InterPro" id="IPR036259">
    <property type="entry name" value="MFS_trans_sf"/>
</dbReference>
<evidence type="ECO:0000313" key="8">
    <source>
        <dbReference type="EMBL" id="GEO93770.1"/>
    </source>
</evidence>
<dbReference type="PROSITE" id="PS00217">
    <property type="entry name" value="SUGAR_TRANSPORT_2"/>
    <property type="match status" value="1"/>
</dbReference>
<accession>A0A0U3GH74</accession>
<keyword evidence="10" id="KW-1185">Reference proteome</keyword>
<organism evidence="7 9">
    <name type="scientific">Kocuria flava</name>
    <dbReference type="NCBI Taxonomy" id="446860"/>
    <lineage>
        <taxon>Bacteria</taxon>
        <taxon>Bacillati</taxon>
        <taxon>Actinomycetota</taxon>
        <taxon>Actinomycetes</taxon>
        <taxon>Micrococcales</taxon>
        <taxon>Micrococcaceae</taxon>
        <taxon>Kocuria</taxon>
    </lineage>
</organism>
<dbReference type="Proteomes" id="UP000057181">
    <property type="component" value="Chromosome"/>
</dbReference>
<evidence type="ECO:0000256" key="5">
    <source>
        <dbReference type="SAM" id="Phobius"/>
    </source>
</evidence>
<dbReference type="EMBL" id="BJZR01000180">
    <property type="protein sequence ID" value="GEO93770.1"/>
    <property type="molecule type" value="Genomic_DNA"/>
</dbReference>